<dbReference type="Proteomes" id="UP000578091">
    <property type="component" value="Unassembled WGS sequence"/>
</dbReference>
<comment type="caution">
    <text evidence="1">The sequence shown here is derived from an EMBL/GenBank/DDBJ whole genome shotgun (WGS) entry which is preliminary data.</text>
</comment>
<evidence type="ECO:0000313" key="2">
    <source>
        <dbReference type="Proteomes" id="UP000578091"/>
    </source>
</evidence>
<dbReference type="AlphaFoldDB" id="A0A853JJ87"/>
<dbReference type="EMBL" id="JACCKA010000094">
    <property type="protein sequence ID" value="NZA28528.1"/>
    <property type="molecule type" value="Genomic_DNA"/>
</dbReference>
<organism evidence="1 2">
    <name type="scientific">Luteimonas salinisoli</name>
    <dbReference type="NCBI Taxonomy" id="2752307"/>
    <lineage>
        <taxon>Bacteria</taxon>
        <taxon>Pseudomonadati</taxon>
        <taxon>Pseudomonadota</taxon>
        <taxon>Gammaproteobacteria</taxon>
        <taxon>Lysobacterales</taxon>
        <taxon>Lysobacteraceae</taxon>
        <taxon>Luteimonas</taxon>
    </lineage>
</organism>
<name>A0A853JJ87_9GAMM</name>
<reference evidence="1 2" key="1">
    <citation type="submission" date="2020-07" db="EMBL/GenBank/DDBJ databases">
        <title>Luteimonas sp. SJ-92.</title>
        <authorList>
            <person name="Huang X.-X."/>
            <person name="Xu L."/>
            <person name="Sun J.-Q."/>
        </authorList>
    </citation>
    <scope>NUCLEOTIDE SEQUENCE [LARGE SCALE GENOMIC DNA]</scope>
    <source>
        <strain evidence="1 2">SJ-92</strain>
    </source>
</reference>
<protein>
    <recommendedName>
        <fullName evidence="3">DUF2188 domain-containing protein</fullName>
    </recommendedName>
</protein>
<gene>
    <name evidence="1" type="ORF">H0E84_19320</name>
</gene>
<accession>A0A853JJ87</accession>
<evidence type="ECO:0000313" key="1">
    <source>
        <dbReference type="EMBL" id="NZA28528.1"/>
    </source>
</evidence>
<proteinExistence type="predicted"/>
<dbReference type="RefSeq" id="WP_180680292.1">
    <property type="nucleotide sequence ID" value="NZ_JACCKA010000094.1"/>
</dbReference>
<evidence type="ECO:0008006" key="3">
    <source>
        <dbReference type="Google" id="ProtNLM"/>
    </source>
</evidence>
<sequence length="62" mass="6760">MTWIVHLQPGIGYVLRDEAGAEYLPRSNWPLAFANSEQAQAVATGLNEREAARAARRPLPAG</sequence>
<keyword evidence="2" id="KW-1185">Reference proteome</keyword>